<evidence type="ECO:0000313" key="2">
    <source>
        <dbReference type="EMBL" id="RZT97225.1"/>
    </source>
</evidence>
<dbReference type="Proteomes" id="UP000293562">
    <property type="component" value="Unassembled WGS sequence"/>
</dbReference>
<dbReference type="EMBL" id="SHKN01000001">
    <property type="protein sequence ID" value="RZT97225.1"/>
    <property type="molecule type" value="Genomic_DNA"/>
</dbReference>
<accession>A0A4V2FT92</accession>
<feature type="transmembrane region" description="Helical" evidence="1">
    <location>
        <begin position="6"/>
        <end position="22"/>
    </location>
</feature>
<evidence type="ECO:0000313" key="3">
    <source>
        <dbReference type="Proteomes" id="UP000293562"/>
    </source>
</evidence>
<dbReference type="RefSeq" id="WP_207224424.1">
    <property type="nucleotide sequence ID" value="NZ_SHKN01000001.1"/>
</dbReference>
<feature type="transmembrane region" description="Helical" evidence="1">
    <location>
        <begin position="57"/>
        <end position="74"/>
    </location>
</feature>
<gene>
    <name evidence="2" type="ORF">EV201_1884</name>
</gene>
<organism evidence="2 3">
    <name type="scientific">Ancylomarina subtilis</name>
    <dbReference type="NCBI Taxonomy" id="1639035"/>
    <lineage>
        <taxon>Bacteria</taxon>
        <taxon>Pseudomonadati</taxon>
        <taxon>Bacteroidota</taxon>
        <taxon>Bacteroidia</taxon>
        <taxon>Marinilabiliales</taxon>
        <taxon>Marinifilaceae</taxon>
        <taxon>Ancylomarina</taxon>
    </lineage>
</organism>
<keyword evidence="1" id="KW-0472">Membrane</keyword>
<reference evidence="2 3" key="1">
    <citation type="submission" date="2019-02" db="EMBL/GenBank/DDBJ databases">
        <title>Genomic Encyclopedia of Type Strains, Phase IV (KMG-IV): sequencing the most valuable type-strain genomes for metagenomic binning, comparative biology and taxonomic classification.</title>
        <authorList>
            <person name="Goeker M."/>
        </authorList>
    </citation>
    <scope>NUCLEOTIDE SEQUENCE [LARGE SCALE GENOMIC DNA]</scope>
    <source>
        <strain evidence="2 3">DSM 28825</strain>
    </source>
</reference>
<evidence type="ECO:0000256" key="1">
    <source>
        <dbReference type="SAM" id="Phobius"/>
    </source>
</evidence>
<keyword evidence="3" id="KW-1185">Reference proteome</keyword>
<proteinExistence type="predicted"/>
<feature type="transmembrane region" description="Helical" evidence="1">
    <location>
        <begin position="34"/>
        <end position="51"/>
    </location>
</feature>
<sequence length="90" mass="10789">MEMNLLLAMIATYLVNVPFGYVRQGFKKYSVKWFVAIHLPIPFVILFRHFFGLGYEIYTYPFMLFAFFMGQFSGKKIRIYKLKKDDIKIQ</sequence>
<keyword evidence="1" id="KW-0812">Transmembrane</keyword>
<comment type="caution">
    <text evidence="2">The sequence shown here is derived from an EMBL/GenBank/DDBJ whole genome shotgun (WGS) entry which is preliminary data.</text>
</comment>
<dbReference type="AlphaFoldDB" id="A0A4V2FT92"/>
<keyword evidence="1" id="KW-1133">Transmembrane helix</keyword>
<name>A0A4V2FT92_9BACT</name>
<protein>
    <submittedName>
        <fullName evidence="2">Uncharacterized protein</fullName>
    </submittedName>
</protein>